<feature type="compositionally biased region" description="Polar residues" evidence="1">
    <location>
        <begin position="231"/>
        <end position="241"/>
    </location>
</feature>
<evidence type="ECO:0000313" key="2">
    <source>
        <dbReference type="EMBL" id="ODO07326.1"/>
    </source>
</evidence>
<reference evidence="2 3" key="1">
    <citation type="submission" date="2016-06" db="EMBL/GenBank/DDBJ databases">
        <title>Evolution of pathogenesis and genome organization in the Tremellales.</title>
        <authorList>
            <person name="Cuomo C."/>
            <person name="Litvintseva A."/>
            <person name="Heitman J."/>
            <person name="Chen Y."/>
            <person name="Sun S."/>
            <person name="Springer D."/>
            <person name="Dromer F."/>
            <person name="Young S."/>
            <person name="Zeng Q."/>
            <person name="Chapman S."/>
            <person name="Gujja S."/>
            <person name="Saif S."/>
            <person name="Birren B."/>
        </authorList>
    </citation>
    <scope>NUCLEOTIDE SEQUENCE [LARGE SCALE GENOMIC DNA]</scope>
    <source>
        <strain evidence="2 3">CBS 7118</strain>
    </source>
</reference>
<feature type="compositionally biased region" description="Polar residues" evidence="1">
    <location>
        <begin position="324"/>
        <end position="334"/>
    </location>
</feature>
<keyword evidence="3" id="KW-1185">Reference proteome</keyword>
<dbReference type="AlphaFoldDB" id="A0A1E3K2T7"/>
<name>A0A1E3K2T7_9TREE</name>
<accession>A0A1E3K2T7</accession>
<dbReference type="InterPro" id="IPR047205">
    <property type="entry name" value="RMP1"/>
</dbReference>
<dbReference type="GeneID" id="30190118"/>
<proteinExistence type="predicted"/>
<dbReference type="GO" id="GO:0000172">
    <property type="term" value="C:ribonuclease MRP complex"/>
    <property type="evidence" value="ECO:0007669"/>
    <property type="project" value="InterPro"/>
</dbReference>
<evidence type="ECO:0000313" key="3">
    <source>
        <dbReference type="Proteomes" id="UP000094819"/>
    </source>
</evidence>
<protein>
    <submittedName>
        <fullName evidence="2">Uncharacterized protein</fullName>
    </submittedName>
</protein>
<dbReference type="RefSeq" id="XP_019034803.1">
    <property type="nucleotide sequence ID" value="XM_019173077.1"/>
</dbReference>
<evidence type="ECO:0000256" key="1">
    <source>
        <dbReference type="SAM" id="MobiDB-lite"/>
    </source>
</evidence>
<comment type="caution">
    <text evidence="2">The sequence shown here is derived from an EMBL/GenBank/DDBJ whole genome shotgun (WGS) entry which is preliminary data.</text>
</comment>
<dbReference type="EMBL" id="AWGH01000002">
    <property type="protein sequence ID" value="ODO07326.1"/>
    <property type="molecule type" value="Genomic_DNA"/>
</dbReference>
<dbReference type="GO" id="GO:0000466">
    <property type="term" value="P:maturation of 5.8S rRNA from tricistronic rRNA transcript (SSU-rRNA, 5.8S rRNA, LSU-rRNA)"/>
    <property type="evidence" value="ECO:0007669"/>
    <property type="project" value="TreeGrafter"/>
</dbReference>
<dbReference type="OrthoDB" id="2575638at2759"/>
<gene>
    <name evidence="2" type="ORF">L198_00905</name>
</gene>
<feature type="region of interest" description="Disordered" evidence="1">
    <location>
        <begin position="216"/>
        <end position="372"/>
    </location>
</feature>
<sequence length="372" mass="40192">MASLSKASVPYTPSGVHFHSSLPSHLATELAFLHTFIRRAAAQHRTQLFLQRMEGTLRMGKILLVYLKGCGEKREGQIEDKWKHRGMCLVRKMIKSLYDAEFIVSQIVELHHFLPLQTAALSIYARIFTVTLNLAGALGMDLEGLISSAGSGKRTKSKKTRPDLPEDTPNGAAGGKSNAGKVEGRSLDFEIGEKIERSSVPLAAVKDLRKAANSQLDQLSSVRSPAPAPVINSSSTPTRAQSSQSPSPIPSPESPESCPEPEMALTPMEVDINDLPAGSLLQPKKKKKRVNDEAAAPGVVAPSKKQRSKASEDHVTGTPPLSVPTVTNVSSESTVEAPKKKKKRVDEEGASSAKTKVKKKKKKDAMDDIFGF</sequence>
<dbReference type="GO" id="GO:0042134">
    <property type="term" value="F:rRNA primary transcript binding"/>
    <property type="evidence" value="ECO:0007669"/>
    <property type="project" value="InterPro"/>
</dbReference>
<dbReference type="GO" id="GO:0000294">
    <property type="term" value="P:nuclear-transcribed mRNA catabolic process, RNase MRP-dependent"/>
    <property type="evidence" value="ECO:0007669"/>
    <property type="project" value="TreeGrafter"/>
</dbReference>
<feature type="region of interest" description="Disordered" evidence="1">
    <location>
        <begin position="149"/>
        <end position="184"/>
    </location>
</feature>
<dbReference type="PANTHER" id="PTHR37792:SF1">
    <property type="entry name" value="RIBONUCLEASE MRP PROTEIN SUBUNIT RMP1"/>
    <property type="match status" value="1"/>
</dbReference>
<dbReference type="PANTHER" id="PTHR37792">
    <property type="entry name" value="RIBONUCLEASE MRP PROTEIN SUBUNIT RMP1"/>
    <property type="match status" value="1"/>
</dbReference>
<organism evidence="2 3">
    <name type="scientific">Cryptococcus wingfieldii CBS 7118</name>
    <dbReference type="NCBI Taxonomy" id="1295528"/>
    <lineage>
        <taxon>Eukaryota</taxon>
        <taxon>Fungi</taxon>
        <taxon>Dikarya</taxon>
        <taxon>Basidiomycota</taxon>
        <taxon>Agaricomycotina</taxon>
        <taxon>Tremellomycetes</taxon>
        <taxon>Tremellales</taxon>
        <taxon>Cryptococcaceae</taxon>
        <taxon>Cryptococcus</taxon>
    </lineage>
</organism>
<dbReference type="Proteomes" id="UP000094819">
    <property type="component" value="Unassembled WGS sequence"/>
</dbReference>